<evidence type="ECO:0000313" key="3">
    <source>
        <dbReference type="Proteomes" id="UP001206983"/>
    </source>
</evidence>
<dbReference type="Proteomes" id="UP001206983">
    <property type="component" value="Unassembled WGS sequence"/>
</dbReference>
<dbReference type="RefSeq" id="WP_256621335.1">
    <property type="nucleotide sequence ID" value="NZ_JTEO01000001.1"/>
</dbReference>
<gene>
    <name evidence="2" type="ORF">PV02_00430</name>
</gene>
<sequence length="156" mass="17474">MDIEKIKKILDQEPEDAVADMLEDVEERYGEIPYIINFMKDMPGLFISRMIYENSVMRQMDFIDPKTVELISIAVASALRCEYCLKTHLRVAKRLGITKEEMFSAMLISATISSAAVLAEGTRSLDSQVTNPKNESSGRGSNCSICSIVSQLPEEE</sequence>
<dbReference type="InterPro" id="IPR029032">
    <property type="entry name" value="AhpD-like"/>
</dbReference>
<organism evidence="2 3">
    <name type="scientific">Methanolobus chelungpuianus</name>
    <dbReference type="NCBI Taxonomy" id="502115"/>
    <lineage>
        <taxon>Archaea</taxon>
        <taxon>Methanobacteriati</taxon>
        <taxon>Methanobacteriota</taxon>
        <taxon>Stenosarchaea group</taxon>
        <taxon>Methanomicrobia</taxon>
        <taxon>Methanosarcinales</taxon>
        <taxon>Methanosarcinaceae</taxon>
        <taxon>Methanolobus</taxon>
    </lineage>
</organism>
<dbReference type="InterPro" id="IPR004675">
    <property type="entry name" value="AhpD_core"/>
</dbReference>
<accession>A0AAE3H767</accession>
<dbReference type="AlphaFoldDB" id="A0AAE3H767"/>
<name>A0AAE3H767_9EURY</name>
<dbReference type="Pfam" id="PF02627">
    <property type="entry name" value="CMD"/>
    <property type="match status" value="1"/>
</dbReference>
<protein>
    <submittedName>
        <fullName evidence="2">Carboxymuconolactone decarboxylase</fullName>
    </submittedName>
</protein>
<feature type="domain" description="Carboxymuconolactone decarboxylase-like" evidence="1">
    <location>
        <begin position="63"/>
        <end position="114"/>
    </location>
</feature>
<reference evidence="2 3" key="1">
    <citation type="journal article" date="2011" name="Appl. Environ. Microbiol.">
        <title>Methanogenic archaea isolated from Taiwan's Chelungpu fault.</title>
        <authorList>
            <person name="Wu S.Y."/>
            <person name="Lai M.C."/>
        </authorList>
    </citation>
    <scope>NUCLEOTIDE SEQUENCE [LARGE SCALE GENOMIC DNA]</scope>
    <source>
        <strain evidence="2 3">St545Mb</strain>
    </source>
</reference>
<dbReference type="NCBIfam" id="TIGR00778">
    <property type="entry name" value="ahpD_dom"/>
    <property type="match status" value="1"/>
</dbReference>
<dbReference type="PANTHER" id="PTHR33930">
    <property type="entry name" value="ALKYL HYDROPEROXIDE REDUCTASE AHPD"/>
    <property type="match status" value="1"/>
</dbReference>
<evidence type="ECO:0000313" key="2">
    <source>
        <dbReference type="EMBL" id="MCQ6961772.1"/>
    </source>
</evidence>
<keyword evidence="3" id="KW-1185">Reference proteome</keyword>
<dbReference type="Gene3D" id="1.20.1290.10">
    <property type="entry name" value="AhpD-like"/>
    <property type="match status" value="1"/>
</dbReference>
<evidence type="ECO:0000259" key="1">
    <source>
        <dbReference type="Pfam" id="PF02627"/>
    </source>
</evidence>
<dbReference type="InterPro" id="IPR003779">
    <property type="entry name" value="CMD-like"/>
</dbReference>
<dbReference type="PANTHER" id="PTHR33930:SF8">
    <property type="entry name" value="4-CARBOXYMUCONOLACTONE DECARBOXYLASE"/>
    <property type="match status" value="1"/>
</dbReference>
<dbReference type="SUPFAM" id="SSF69118">
    <property type="entry name" value="AhpD-like"/>
    <property type="match status" value="1"/>
</dbReference>
<proteinExistence type="predicted"/>
<comment type="caution">
    <text evidence="2">The sequence shown here is derived from an EMBL/GenBank/DDBJ whole genome shotgun (WGS) entry which is preliminary data.</text>
</comment>
<dbReference type="GO" id="GO:0051920">
    <property type="term" value="F:peroxiredoxin activity"/>
    <property type="evidence" value="ECO:0007669"/>
    <property type="project" value="InterPro"/>
</dbReference>
<dbReference type="EMBL" id="JTEO01000001">
    <property type="protein sequence ID" value="MCQ6961772.1"/>
    <property type="molecule type" value="Genomic_DNA"/>
</dbReference>